<dbReference type="InterPro" id="IPR027417">
    <property type="entry name" value="P-loop_NTPase"/>
</dbReference>
<evidence type="ECO:0000313" key="10">
    <source>
        <dbReference type="Proteomes" id="UP000887575"/>
    </source>
</evidence>
<dbReference type="GO" id="GO:0005634">
    <property type="term" value="C:nucleus"/>
    <property type="evidence" value="ECO:0007669"/>
    <property type="project" value="UniProtKB-SubCell"/>
</dbReference>
<evidence type="ECO:0000256" key="8">
    <source>
        <dbReference type="SAM" id="MobiDB-lite"/>
    </source>
</evidence>
<evidence type="ECO:0000256" key="2">
    <source>
        <dbReference type="ARBA" id="ARBA00007025"/>
    </source>
</evidence>
<evidence type="ECO:0000256" key="7">
    <source>
        <dbReference type="ARBA" id="ARBA00023242"/>
    </source>
</evidence>
<keyword evidence="10" id="KW-1185">Reference proteome</keyword>
<dbReference type="AlphaFoldDB" id="A0AAF3FJZ6"/>
<evidence type="ECO:0000256" key="5">
    <source>
        <dbReference type="ARBA" id="ARBA00022840"/>
    </source>
</evidence>
<keyword evidence="3" id="KW-0547">Nucleotide-binding</keyword>
<comment type="subcellular location">
    <subcellularLocation>
        <location evidence="1">Nucleus</location>
    </subcellularLocation>
</comment>
<sequence>MGLGKTIQVITFSELFFRATETRKILVVVPINTIQNWYAEYREVDARANIMRMENRSENSKCSFSAMRSKELNKGQNDRFNKENFAFGRLASRWWCASHRIRNVPTHSPQFDKTQKGEKEQNEVKLIDFKSTKREREPR</sequence>
<keyword evidence="6" id="KW-0238">DNA-binding</keyword>
<dbReference type="GO" id="GO:0003677">
    <property type="term" value="F:DNA binding"/>
    <property type="evidence" value="ECO:0007669"/>
    <property type="project" value="UniProtKB-KW"/>
</dbReference>
<dbReference type="Proteomes" id="UP000887575">
    <property type="component" value="Unassembled WGS sequence"/>
</dbReference>
<feature type="domain" description="SNF2 N-terminal" evidence="9">
    <location>
        <begin position="1"/>
        <end position="45"/>
    </location>
</feature>
<dbReference type="PANTHER" id="PTHR45797">
    <property type="entry name" value="RAD54-LIKE"/>
    <property type="match status" value="1"/>
</dbReference>
<evidence type="ECO:0000259" key="9">
    <source>
        <dbReference type="Pfam" id="PF00176"/>
    </source>
</evidence>
<dbReference type="InterPro" id="IPR044574">
    <property type="entry name" value="ARIP4-like"/>
</dbReference>
<dbReference type="WBParaSite" id="MBELARI_LOCUS744">
    <property type="protein sequence ID" value="MBELARI_LOCUS744"/>
    <property type="gene ID" value="MBELARI_LOCUS744"/>
</dbReference>
<keyword evidence="4" id="KW-0378">Hydrolase</keyword>
<evidence type="ECO:0000256" key="6">
    <source>
        <dbReference type="ARBA" id="ARBA00023125"/>
    </source>
</evidence>
<protein>
    <recommendedName>
        <fullName evidence="9">SNF2 N-terminal domain-containing protein</fullName>
    </recommendedName>
</protein>
<comment type="similarity">
    <text evidence="2">Belongs to the SNF2/RAD54 helicase family.</text>
</comment>
<evidence type="ECO:0000256" key="1">
    <source>
        <dbReference type="ARBA" id="ARBA00004123"/>
    </source>
</evidence>
<evidence type="ECO:0000256" key="4">
    <source>
        <dbReference type="ARBA" id="ARBA00022806"/>
    </source>
</evidence>
<dbReference type="GO" id="GO:0016887">
    <property type="term" value="F:ATP hydrolysis activity"/>
    <property type="evidence" value="ECO:0007669"/>
    <property type="project" value="InterPro"/>
</dbReference>
<feature type="region of interest" description="Disordered" evidence="8">
    <location>
        <begin position="104"/>
        <end position="139"/>
    </location>
</feature>
<keyword evidence="5" id="KW-0067">ATP-binding</keyword>
<dbReference type="PANTHER" id="PTHR45797:SF1">
    <property type="entry name" value="HELICASE ARIP4"/>
    <property type="match status" value="1"/>
</dbReference>
<dbReference type="Pfam" id="PF00176">
    <property type="entry name" value="SNF2-rel_dom"/>
    <property type="match status" value="1"/>
</dbReference>
<dbReference type="Gene3D" id="3.40.50.10810">
    <property type="entry name" value="Tandem AAA-ATPase domain"/>
    <property type="match status" value="1"/>
</dbReference>
<feature type="compositionally biased region" description="Basic and acidic residues" evidence="8">
    <location>
        <begin position="113"/>
        <end position="139"/>
    </location>
</feature>
<dbReference type="InterPro" id="IPR038718">
    <property type="entry name" value="SNF2-like_sf"/>
</dbReference>
<reference evidence="11" key="1">
    <citation type="submission" date="2024-02" db="UniProtKB">
        <authorList>
            <consortium name="WormBaseParasite"/>
        </authorList>
    </citation>
    <scope>IDENTIFICATION</scope>
</reference>
<evidence type="ECO:0000313" key="11">
    <source>
        <dbReference type="WBParaSite" id="MBELARI_LOCUS744"/>
    </source>
</evidence>
<dbReference type="InterPro" id="IPR000330">
    <property type="entry name" value="SNF2_N"/>
</dbReference>
<dbReference type="GO" id="GO:0005524">
    <property type="term" value="F:ATP binding"/>
    <property type="evidence" value="ECO:0007669"/>
    <property type="project" value="UniProtKB-KW"/>
</dbReference>
<dbReference type="SUPFAM" id="SSF52540">
    <property type="entry name" value="P-loop containing nucleoside triphosphate hydrolases"/>
    <property type="match status" value="1"/>
</dbReference>
<name>A0AAF3FJZ6_9BILA</name>
<dbReference type="GO" id="GO:0004386">
    <property type="term" value="F:helicase activity"/>
    <property type="evidence" value="ECO:0007669"/>
    <property type="project" value="UniProtKB-KW"/>
</dbReference>
<accession>A0AAF3FJZ6</accession>
<proteinExistence type="inferred from homology"/>
<keyword evidence="7" id="KW-0539">Nucleus</keyword>
<organism evidence="10 11">
    <name type="scientific">Mesorhabditis belari</name>
    <dbReference type="NCBI Taxonomy" id="2138241"/>
    <lineage>
        <taxon>Eukaryota</taxon>
        <taxon>Metazoa</taxon>
        <taxon>Ecdysozoa</taxon>
        <taxon>Nematoda</taxon>
        <taxon>Chromadorea</taxon>
        <taxon>Rhabditida</taxon>
        <taxon>Rhabditina</taxon>
        <taxon>Rhabditomorpha</taxon>
        <taxon>Rhabditoidea</taxon>
        <taxon>Rhabditidae</taxon>
        <taxon>Mesorhabditinae</taxon>
        <taxon>Mesorhabditis</taxon>
    </lineage>
</organism>
<evidence type="ECO:0000256" key="3">
    <source>
        <dbReference type="ARBA" id="ARBA00022741"/>
    </source>
</evidence>
<keyword evidence="4" id="KW-0347">Helicase</keyword>